<dbReference type="Gene3D" id="3.90.180.10">
    <property type="entry name" value="Medium-chain alcohol dehydrogenases, catalytic domain"/>
    <property type="match status" value="1"/>
</dbReference>
<organism evidence="2 3">
    <name type="scientific">Paenibacillus donghaensis</name>
    <dbReference type="NCBI Taxonomy" id="414771"/>
    <lineage>
        <taxon>Bacteria</taxon>
        <taxon>Bacillati</taxon>
        <taxon>Bacillota</taxon>
        <taxon>Bacilli</taxon>
        <taxon>Bacillales</taxon>
        <taxon>Paenibacillaceae</taxon>
        <taxon>Paenibacillus</taxon>
    </lineage>
</organism>
<dbReference type="InterPro" id="IPR013149">
    <property type="entry name" value="ADH-like_C"/>
</dbReference>
<dbReference type="Pfam" id="PF00107">
    <property type="entry name" value="ADH_zinc_N"/>
    <property type="match status" value="1"/>
</dbReference>
<dbReference type="CDD" id="cd08241">
    <property type="entry name" value="QOR1"/>
    <property type="match status" value="1"/>
</dbReference>
<reference evidence="2 3" key="1">
    <citation type="submission" date="2017-06" db="EMBL/GenBank/DDBJ databases">
        <title>Complete genome sequence of Paenibacillus donghaensis KCTC 13049T isolated from East Sea sediment, South Korea.</title>
        <authorList>
            <person name="Jung B.K."/>
            <person name="Hong S.-J."/>
            <person name="Shin J.-H."/>
        </authorList>
    </citation>
    <scope>NUCLEOTIDE SEQUENCE [LARGE SCALE GENOMIC DNA]</scope>
    <source>
        <strain evidence="2 3">KCTC 13049</strain>
    </source>
</reference>
<dbReference type="Gene3D" id="3.40.50.720">
    <property type="entry name" value="NAD(P)-binding Rossmann-like Domain"/>
    <property type="match status" value="1"/>
</dbReference>
<protein>
    <recommendedName>
        <fullName evidence="1">Enoyl reductase (ER) domain-containing protein</fullName>
    </recommendedName>
</protein>
<dbReference type="InterPro" id="IPR020843">
    <property type="entry name" value="ER"/>
</dbReference>
<evidence type="ECO:0000259" key="1">
    <source>
        <dbReference type="SMART" id="SM00829"/>
    </source>
</evidence>
<dbReference type="GO" id="GO:0016491">
    <property type="term" value="F:oxidoreductase activity"/>
    <property type="evidence" value="ECO:0007669"/>
    <property type="project" value="InterPro"/>
</dbReference>
<dbReference type="PANTHER" id="PTHR43677:SF4">
    <property type="entry name" value="QUINONE OXIDOREDUCTASE-LIKE PROTEIN 2"/>
    <property type="match status" value="1"/>
</dbReference>
<keyword evidence="3" id="KW-1185">Reference proteome</keyword>
<sequence length="327" mass="34963">MFMFSWQAHSLGKAEEVVKKIEIPLPEPQENEARIKVLATVLGLPDKMMLEGTYLITKTLPISFGQEIVGIVDKAGLGYPFKEGDRVMGITGYHVGLGGLAEYCLSPGDSTILAPSTLSNEEAASFLGSFHVAYVGLVHRAAIKPGETLLVLGGAGRTGSAAIQLGKALGATVIATARAKEQEEFCRDQGADYIFNPAEQGFDETIARFTEGQGVNVIYDTVGGDVYTNAVNSITLGGRVVLIGFASGTWGRPDPLHILSKGYSVTGALHLVRSEEERTESIKVLNNMLETGKIHLPPTSVYGFDNAPEALGSLRERQLELVVVRGT</sequence>
<proteinExistence type="predicted"/>
<dbReference type="InterPro" id="IPR051397">
    <property type="entry name" value="Zn-ADH-like_protein"/>
</dbReference>
<dbReference type="Proteomes" id="UP000249890">
    <property type="component" value="Chromosome"/>
</dbReference>
<dbReference type="AlphaFoldDB" id="A0A2Z2KDN6"/>
<dbReference type="SUPFAM" id="SSF50129">
    <property type="entry name" value="GroES-like"/>
    <property type="match status" value="1"/>
</dbReference>
<dbReference type="InterPro" id="IPR011032">
    <property type="entry name" value="GroES-like_sf"/>
</dbReference>
<dbReference type="OrthoDB" id="9787435at2"/>
<dbReference type="SMART" id="SM00829">
    <property type="entry name" value="PKS_ER"/>
    <property type="match status" value="1"/>
</dbReference>
<name>A0A2Z2KDN6_9BACL</name>
<feature type="domain" description="Enoyl reductase (ER)" evidence="1">
    <location>
        <begin position="12"/>
        <end position="324"/>
    </location>
</feature>
<dbReference type="Pfam" id="PF08240">
    <property type="entry name" value="ADH_N"/>
    <property type="match status" value="1"/>
</dbReference>
<gene>
    <name evidence="2" type="ORF">B9T62_31200</name>
</gene>
<dbReference type="EMBL" id="CP021780">
    <property type="protein sequence ID" value="ASA24836.1"/>
    <property type="molecule type" value="Genomic_DNA"/>
</dbReference>
<dbReference type="KEGG" id="pdh:B9T62_31200"/>
<evidence type="ECO:0000313" key="3">
    <source>
        <dbReference type="Proteomes" id="UP000249890"/>
    </source>
</evidence>
<dbReference type="PANTHER" id="PTHR43677">
    <property type="entry name" value="SHORT-CHAIN DEHYDROGENASE/REDUCTASE"/>
    <property type="match status" value="1"/>
</dbReference>
<dbReference type="InterPro" id="IPR013154">
    <property type="entry name" value="ADH-like_N"/>
</dbReference>
<dbReference type="InterPro" id="IPR036291">
    <property type="entry name" value="NAD(P)-bd_dom_sf"/>
</dbReference>
<accession>A0A2Z2KDN6</accession>
<evidence type="ECO:0000313" key="2">
    <source>
        <dbReference type="EMBL" id="ASA24836.1"/>
    </source>
</evidence>
<dbReference type="SUPFAM" id="SSF51735">
    <property type="entry name" value="NAD(P)-binding Rossmann-fold domains"/>
    <property type="match status" value="1"/>
</dbReference>